<name>A0A6V8PAL4_9ACTN</name>
<gene>
    <name evidence="1" type="ORF">HKBW3S33_01276</name>
</gene>
<reference evidence="1 2" key="1">
    <citation type="journal article" date="2020" name="Front. Microbiol.">
        <title>Single-cell genomics of novel Actinobacteria with the Wood-Ljungdahl pathway discovered in a serpentinizing system.</title>
        <authorList>
            <person name="Merino N."/>
            <person name="Kawai M."/>
            <person name="Boyd E.S."/>
            <person name="Colman D.R."/>
            <person name="McGlynn S.E."/>
            <person name="Nealson K.H."/>
            <person name="Kurokawa K."/>
            <person name="Hongoh Y."/>
        </authorList>
    </citation>
    <scope>NUCLEOTIDE SEQUENCE [LARGE SCALE GENOMIC DNA]</scope>
    <source>
        <strain evidence="1 2">S33</strain>
    </source>
</reference>
<dbReference type="Pfam" id="PF10049">
    <property type="entry name" value="DUF2283"/>
    <property type="match status" value="1"/>
</dbReference>
<evidence type="ECO:0000313" key="2">
    <source>
        <dbReference type="Proteomes" id="UP000591948"/>
    </source>
</evidence>
<dbReference type="Proteomes" id="UP000591948">
    <property type="component" value="Unassembled WGS sequence"/>
</dbReference>
<dbReference type="EMBL" id="BLRY01000077">
    <property type="protein sequence ID" value="GFP27866.1"/>
    <property type="molecule type" value="Genomic_DNA"/>
</dbReference>
<proteinExistence type="predicted"/>
<organism evidence="1 2">
    <name type="scientific">Candidatus Hakubella thermalkaliphila</name>
    <dbReference type="NCBI Taxonomy" id="2754717"/>
    <lineage>
        <taxon>Bacteria</taxon>
        <taxon>Bacillati</taxon>
        <taxon>Actinomycetota</taxon>
        <taxon>Actinomycetota incertae sedis</taxon>
        <taxon>Candidatus Hakubellales</taxon>
        <taxon>Candidatus Hakubellaceae</taxon>
        <taxon>Candidatus Hakubella</taxon>
    </lineage>
</organism>
<evidence type="ECO:0000313" key="1">
    <source>
        <dbReference type="EMBL" id="GFP27866.1"/>
    </source>
</evidence>
<protein>
    <submittedName>
        <fullName evidence="1">Uncharacterized protein</fullName>
    </submittedName>
</protein>
<keyword evidence="2" id="KW-1185">Reference proteome</keyword>
<dbReference type="InterPro" id="IPR019270">
    <property type="entry name" value="DUF2283"/>
</dbReference>
<accession>A0A6V8PAL4</accession>
<comment type="caution">
    <text evidence="1">The sequence shown here is derived from an EMBL/GenBank/DDBJ whole genome shotgun (WGS) entry which is preliminary data.</text>
</comment>
<sequence>MRITYDKMADAAYIQLMEVDNRRGIVEYSERTKGGEIIVHFTKEGKIFGIEILDASELLPQEFLKHTPLIDKEERIQATA</sequence>